<keyword evidence="1 3" id="KW-0808">Transferase</keyword>
<dbReference type="Pfam" id="PF00534">
    <property type="entry name" value="Glycos_transf_1"/>
    <property type="match status" value="1"/>
</dbReference>
<reference evidence="3" key="1">
    <citation type="journal article" date="2020" name="mSystems">
        <title>Genome- and Community-Level Interaction Insights into Carbon Utilization and Element Cycling Functions of Hydrothermarchaeota in Hydrothermal Sediment.</title>
        <authorList>
            <person name="Zhou Z."/>
            <person name="Liu Y."/>
            <person name="Xu W."/>
            <person name="Pan J."/>
            <person name="Luo Z.H."/>
            <person name="Li M."/>
        </authorList>
    </citation>
    <scope>NUCLEOTIDE SEQUENCE [LARGE SCALE GENOMIC DNA]</scope>
    <source>
        <strain evidence="3">SpSt-732</strain>
    </source>
</reference>
<evidence type="ECO:0000313" key="3">
    <source>
        <dbReference type="EMBL" id="HGI88109.1"/>
    </source>
</evidence>
<dbReference type="GO" id="GO:0016757">
    <property type="term" value="F:glycosyltransferase activity"/>
    <property type="evidence" value="ECO:0007669"/>
    <property type="project" value="InterPro"/>
</dbReference>
<organism evidence="3">
    <name type="scientific">Ignisphaera aggregans</name>
    <dbReference type="NCBI Taxonomy" id="334771"/>
    <lineage>
        <taxon>Archaea</taxon>
        <taxon>Thermoproteota</taxon>
        <taxon>Thermoprotei</taxon>
        <taxon>Desulfurococcales</taxon>
        <taxon>Desulfurococcaceae</taxon>
        <taxon>Ignisphaera</taxon>
    </lineage>
</organism>
<dbReference type="EMBL" id="DTFF01000062">
    <property type="protein sequence ID" value="HGI88109.1"/>
    <property type="molecule type" value="Genomic_DNA"/>
</dbReference>
<dbReference type="PANTHER" id="PTHR46401:SF2">
    <property type="entry name" value="GLYCOSYLTRANSFERASE WBBK-RELATED"/>
    <property type="match status" value="1"/>
</dbReference>
<protein>
    <submittedName>
        <fullName evidence="3">Glycosyltransferase</fullName>
    </submittedName>
</protein>
<proteinExistence type="predicted"/>
<evidence type="ECO:0000259" key="2">
    <source>
        <dbReference type="Pfam" id="PF00534"/>
    </source>
</evidence>
<dbReference type="AlphaFoldDB" id="A0A7C4FHS2"/>
<gene>
    <name evidence="3" type="ORF">ENV14_06970</name>
</gene>
<feature type="domain" description="Glycosyl transferase family 1" evidence="2">
    <location>
        <begin position="247"/>
        <end position="398"/>
    </location>
</feature>
<dbReference type="Gene3D" id="3.40.50.2000">
    <property type="entry name" value="Glycogen Phosphorylase B"/>
    <property type="match status" value="2"/>
</dbReference>
<dbReference type="SUPFAM" id="SSF53756">
    <property type="entry name" value="UDP-Glycosyltransferase/glycogen phosphorylase"/>
    <property type="match status" value="1"/>
</dbReference>
<sequence>MKSNILVVSSPSPITGGDGLRALRSVREYSKHFQTHLFIPWELWGSKSTLKESIVYIESLRSTGVKIVGFSQLPTAVHRLREVLGTRTHEVLLSLAIPNIAHLSIGTANYNTTVVLHEYWAAVYSGYTLANLFNTPSIVLLQSPPFYGSRERFANIVKALTLWRKLTSNTPIEKLLLEIETITRSSVEEYMRKLRYKKILKKYTAVLGISKAIAVEMGGEWMDRVYCFNPGVSLDEEDIKIAKSIRKRVKEKQSYIVLGGRPSADKGLADALISFRAISKHLPELKLVVTGRVAPATLLRVESVCRKLGIEGKVIFTGFVPREKRFEIVAKAKLVLYPSHIDSFSYAVLESLHLGTPVVGYRIPALEIHYGKCSAVHLVEEGDIEALTIKAIEILKEGVESTEPPKIKSWGEIMNEEIEIITKVATR</sequence>
<evidence type="ECO:0000256" key="1">
    <source>
        <dbReference type="ARBA" id="ARBA00022679"/>
    </source>
</evidence>
<name>A0A7C4FHS2_9CREN</name>
<dbReference type="PANTHER" id="PTHR46401">
    <property type="entry name" value="GLYCOSYLTRANSFERASE WBBK-RELATED"/>
    <property type="match status" value="1"/>
</dbReference>
<dbReference type="InterPro" id="IPR001296">
    <property type="entry name" value="Glyco_trans_1"/>
</dbReference>
<dbReference type="CDD" id="cd03801">
    <property type="entry name" value="GT4_PimA-like"/>
    <property type="match status" value="1"/>
</dbReference>
<accession>A0A7C4FHS2</accession>
<comment type="caution">
    <text evidence="3">The sequence shown here is derived from an EMBL/GenBank/DDBJ whole genome shotgun (WGS) entry which is preliminary data.</text>
</comment>